<dbReference type="Pfam" id="PF03703">
    <property type="entry name" value="bPH_2"/>
    <property type="match status" value="1"/>
</dbReference>
<comment type="caution">
    <text evidence="3">The sequence shown here is derived from an EMBL/GenBank/DDBJ whole genome shotgun (WGS) entry which is preliminary data.</text>
</comment>
<dbReference type="InterPro" id="IPR005182">
    <property type="entry name" value="YdbS-like_PH"/>
</dbReference>
<keyword evidence="4" id="KW-1185">Reference proteome</keyword>
<dbReference type="AlphaFoldDB" id="A0A7Y3RL24"/>
<reference evidence="3 4" key="1">
    <citation type="submission" date="2020-05" db="EMBL/GenBank/DDBJ databases">
        <title>Parvularcula mediterraneae sp. nov., isolated from polypropylene straw from shallow seawater of the seashore of Laganas in Zakynthos island, Greece.</title>
        <authorList>
            <person name="Szabo I."/>
            <person name="Al-Omari J."/>
            <person name="Rado J."/>
            <person name="Szerdahelyi G.S."/>
        </authorList>
    </citation>
    <scope>NUCLEOTIDE SEQUENCE [LARGE SCALE GENOMIC DNA]</scope>
    <source>
        <strain evidence="3 4">ZS-1/3</strain>
    </source>
</reference>
<keyword evidence="1" id="KW-0812">Transmembrane</keyword>
<evidence type="ECO:0000313" key="3">
    <source>
        <dbReference type="EMBL" id="NNU16038.1"/>
    </source>
</evidence>
<dbReference type="Proteomes" id="UP000536835">
    <property type="component" value="Unassembled WGS sequence"/>
</dbReference>
<keyword evidence="1" id="KW-0472">Membrane</keyword>
<dbReference type="EMBL" id="JABFCX010000002">
    <property type="protein sequence ID" value="NNU16038.1"/>
    <property type="molecule type" value="Genomic_DNA"/>
</dbReference>
<feature type="domain" description="YdbS-like PH" evidence="2">
    <location>
        <begin position="90"/>
        <end position="151"/>
    </location>
</feature>
<organism evidence="3 4">
    <name type="scientific">Parvularcula mediterranea</name>
    <dbReference type="NCBI Taxonomy" id="2732508"/>
    <lineage>
        <taxon>Bacteria</taxon>
        <taxon>Pseudomonadati</taxon>
        <taxon>Pseudomonadota</taxon>
        <taxon>Alphaproteobacteria</taxon>
        <taxon>Parvularculales</taxon>
        <taxon>Parvularculaceae</taxon>
        <taxon>Parvularcula</taxon>
    </lineage>
</organism>
<feature type="transmembrane region" description="Helical" evidence="1">
    <location>
        <begin position="67"/>
        <end position="88"/>
    </location>
</feature>
<gene>
    <name evidence="3" type="ORF">HK107_06855</name>
</gene>
<dbReference type="PANTHER" id="PTHR37938:SF1">
    <property type="entry name" value="BLL0215 PROTEIN"/>
    <property type="match status" value="1"/>
</dbReference>
<evidence type="ECO:0000256" key="1">
    <source>
        <dbReference type="SAM" id="Phobius"/>
    </source>
</evidence>
<protein>
    <submittedName>
        <fullName evidence="3">PH domain-containing protein</fullName>
    </submittedName>
</protein>
<feature type="transmembrane region" description="Helical" evidence="1">
    <location>
        <begin position="36"/>
        <end position="55"/>
    </location>
</feature>
<proteinExistence type="predicted"/>
<dbReference type="RefSeq" id="WP_173197944.1">
    <property type="nucleotide sequence ID" value="NZ_JABFCX010000002.1"/>
</dbReference>
<accession>A0A7Y3RL24</accession>
<evidence type="ECO:0000313" key="4">
    <source>
        <dbReference type="Proteomes" id="UP000536835"/>
    </source>
</evidence>
<evidence type="ECO:0000259" key="2">
    <source>
        <dbReference type="Pfam" id="PF03703"/>
    </source>
</evidence>
<dbReference type="PANTHER" id="PTHR37938">
    <property type="entry name" value="BLL0215 PROTEIN"/>
    <property type="match status" value="1"/>
</dbReference>
<keyword evidence="1" id="KW-1133">Transmembrane helix</keyword>
<sequence>MDEGNGERFLTPYVVKSLPEKERLITLARFPTVVRLSSWLELVVLGLGPLAWFFFRLVTAEPSPAELVILLIVSAVGAFIFLVTQIYFHTTEFGLTDQRIIFKSGVISRYTNEIPLQSLENVNLQQGIIGRILNFGRLEVNGSGGSGVWTPLVQDPVSLRAAIADARAATENPVRYRAHAQSIHQQHNNDRKS</sequence>
<name>A0A7Y3RL24_9PROT</name>